<dbReference type="InterPro" id="IPR005814">
    <property type="entry name" value="Aminotrans_3"/>
</dbReference>
<comment type="cofactor">
    <cofactor evidence="1">
        <name>pyridoxal 5'-phosphate</name>
        <dbReference type="ChEBI" id="CHEBI:597326"/>
    </cofactor>
</comment>
<name>A0A6A7K8C9_9FIRM</name>
<evidence type="ECO:0000313" key="4">
    <source>
        <dbReference type="EMBL" id="MPW25571.1"/>
    </source>
</evidence>
<dbReference type="GO" id="GO:0008483">
    <property type="term" value="F:transaminase activity"/>
    <property type="evidence" value="ECO:0007669"/>
    <property type="project" value="UniProtKB-KW"/>
</dbReference>
<keyword evidence="2 3" id="KW-0663">Pyridoxal phosphate</keyword>
<comment type="caution">
    <text evidence="4">The sequence shown here is derived from an EMBL/GenBank/DDBJ whole genome shotgun (WGS) entry which is preliminary data.</text>
</comment>
<keyword evidence="5" id="KW-1185">Reference proteome</keyword>
<evidence type="ECO:0000256" key="2">
    <source>
        <dbReference type="ARBA" id="ARBA00022898"/>
    </source>
</evidence>
<dbReference type="GO" id="GO:0030170">
    <property type="term" value="F:pyridoxal phosphate binding"/>
    <property type="evidence" value="ECO:0007669"/>
    <property type="project" value="InterPro"/>
</dbReference>
<proteinExistence type="inferred from homology"/>
<keyword evidence="4" id="KW-0808">Transferase</keyword>
<dbReference type="AlphaFoldDB" id="A0A6A7K8C9"/>
<keyword evidence="4" id="KW-0032">Aminotransferase</keyword>
<dbReference type="InterPro" id="IPR015422">
    <property type="entry name" value="PyrdxlP-dep_Trfase_small"/>
</dbReference>
<dbReference type="InterPro" id="IPR015421">
    <property type="entry name" value="PyrdxlP-dep_Trfase_major"/>
</dbReference>
<dbReference type="Gene3D" id="3.40.640.10">
    <property type="entry name" value="Type I PLP-dependent aspartate aminotransferase-like (Major domain)"/>
    <property type="match status" value="1"/>
</dbReference>
<sequence>MINREKLKIKFEEEMKMFDSLHPASKKMFDKAKESLLQGVPLNWMVRWMGEFPIFVEKAEGAHFTDVDGIEYVDFCLGDTGSLVGHGPKAAKDAILNQFEKGASFMLPTEDAIWVGAELKRRFKMKFWQFSTSATDANRFALRLARRVTGRSKVLVFNWCYHGTVDESIASLNPDGSVSPRKGNIGFPVDPSITTKVVEWNDPKALEEALKDEDVAAVLCEPVMTNVGVVLPDPGFHDILRKLTKKHGTVLIIDETHTMCASIGGFTYLDDLEPDVVTLGKFVASGIPAGAYGMSEEFGKRAVIEIESEFGVAKGIGGTLAANALTMAAIRATLGEILTEEFYVRNMALAEKFNKGVQSVIDEFELPWSTTQLGCRTEYVFSKTPTRTGTEAIEAKDNDLDWYLHLACLNRGVIMTPFHNMALMTTATTQEDVDKHTHVLREVVKSIVD</sequence>
<accession>A0A6A7K8C9</accession>
<evidence type="ECO:0000256" key="3">
    <source>
        <dbReference type="RuleBase" id="RU003560"/>
    </source>
</evidence>
<gene>
    <name evidence="4" type="ORF">GC105_07190</name>
</gene>
<dbReference type="InterPro" id="IPR015424">
    <property type="entry name" value="PyrdxlP-dep_Trfase"/>
</dbReference>
<dbReference type="EMBL" id="WHNX01000009">
    <property type="protein sequence ID" value="MPW25571.1"/>
    <property type="molecule type" value="Genomic_DNA"/>
</dbReference>
<dbReference type="Proteomes" id="UP000440004">
    <property type="component" value="Unassembled WGS sequence"/>
</dbReference>
<dbReference type="Gene3D" id="3.90.1150.10">
    <property type="entry name" value="Aspartate Aminotransferase, domain 1"/>
    <property type="match status" value="1"/>
</dbReference>
<evidence type="ECO:0000256" key="1">
    <source>
        <dbReference type="ARBA" id="ARBA00001933"/>
    </source>
</evidence>
<dbReference type="RefSeq" id="WP_152803168.1">
    <property type="nucleotide sequence ID" value="NZ_WHNX01000009.1"/>
</dbReference>
<protein>
    <submittedName>
        <fullName evidence="4">Aminotransferase class III-fold pyridoxal phosphate-dependent enzyme</fullName>
    </submittedName>
</protein>
<dbReference type="SUPFAM" id="SSF53383">
    <property type="entry name" value="PLP-dependent transferases"/>
    <property type="match status" value="1"/>
</dbReference>
<dbReference type="PANTHER" id="PTHR43713">
    <property type="entry name" value="GLUTAMATE-1-SEMIALDEHYDE 2,1-AMINOMUTASE"/>
    <property type="match status" value="1"/>
</dbReference>
<organism evidence="4 5">
    <name type="scientific">Alkalibaculum sporogenes</name>
    <dbReference type="NCBI Taxonomy" id="2655001"/>
    <lineage>
        <taxon>Bacteria</taxon>
        <taxon>Bacillati</taxon>
        <taxon>Bacillota</taxon>
        <taxon>Clostridia</taxon>
        <taxon>Eubacteriales</taxon>
        <taxon>Eubacteriaceae</taxon>
        <taxon>Alkalibaculum</taxon>
    </lineage>
</organism>
<evidence type="ECO:0000313" key="5">
    <source>
        <dbReference type="Proteomes" id="UP000440004"/>
    </source>
</evidence>
<dbReference type="NCBIfam" id="NF005453">
    <property type="entry name" value="PRK07046.1"/>
    <property type="match status" value="1"/>
</dbReference>
<dbReference type="Pfam" id="PF00202">
    <property type="entry name" value="Aminotran_3"/>
    <property type="match status" value="1"/>
</dbReference>
<reference evidence="4 5" key="1">
    <citation type="submission" date="2019-10" db="EMBL/GenBank/DDBJ databases">
        <title>Alkalibaculum tamaniensis sp.nov., a new alkaliphilic acetogen, isolated on methoxylated aromatics from a mud volcano.</title>
        <authorList>
            <person name="Khomyakova M.A."/>
            <person name="Merkel A.Y."/>
            <person name="Bonch-Osmolovskaya E.A."/>
            <person name="Slobodkin A.I."/>
        </authorList>
    </citation>
    <scope>NUCLEOTIDE SEQUENCE [LARGE SCALE GENOMIC DNA]</scope>
    <source>
        <strain evidence="4 5">M08DMB</strain>
    </source>
</reference>
<dbReference type="PANTHER" id="PTHR43713:SF3">
    <property type="entry name" value="GLUTAMATE-1-SEMIALDEHYDE 2,1-AMINOMUTASE 1, CHLOROPLASTIC-RELATED"/>
    <property type="match status" value="1"/>
</dbReference>
<comment type="similarity">
    <text evidence="3">Belongs to the class-III pyridoxal-phosphate-dependent aminotransferase family.</text>
</comment>